<feature type="domain" description="Ras-GEF" evidence="4">
    <location>
        <begin position="628"/>
        <end position="877"/>
    </location>
</feature>
<dbReference type="GeneID" id="39982797"/>
<dbReference type="SUPFAM" id="SSF48366">
    <property type="entry name" value="Ras GEF"/>
    <property type="match status" value="1"/>
</dbReference>
<keyword evidence="1 2" id="KW-0344">Guanine-nucleotide releasing factor</keyword>
<evidence type="ECO:0000313" key="5">
    <source>
        <dbReference type="EMBL" id="ORC91766.1"/>
    </source>
</evidence>
<dbReference type="PANTHER" id="PTHR23113">
    <property type="entry name" value="GUANINE NUCLEOTIDE EXCHANGE FACTOR"/>
    <property type="match status" value="1"/>
</dbReference>
<dbReference type="RefSeq" id="XP_028885832.1">
    <property type="nucleotide sequence ID" value="XM_029023017.1"/>
</dbReference>
<feature type="region of interest" description="Disordered" evidence="3">
    <location>
        <begin position="272"/>
        <end position="311"/>
    </location>
</feature>
<feature type="compositionally biased region" description="Polar residues" evidence="3">
    <location>
        <begin position="1"/>
        <end position="10"/>
    </location>
</feature>
<dbReference type="InterPro" id="IPR023578">
    <property type="entry name" value="Ras_GEF_dom_sf"/>
</dbReference>
<dbReference type="STRING" id="67003.A0A1X0P4A6"/>
<feature type="compositionally biased region" description="Polar residues" evidence="3">
    <location>
        <begin position="58"/>
        <end position="80"/>
    </location>
</feature>
<dbReference type="PROSITE" id="PS50009">
    <property type="entry name" value="RASGEF_CAT"/>
    <property type="match status" value="1"/>
</dbReference>
<dbReference type="Gene3D" id="1.10.840.10">
    <property type="entry name" value="Ras guanine-nucleotide exchange factors catalytic domain"/>
    <property type="match status" value="1"/>
</dbReference>
<feature type="region of interest" description="Disordered" evidence="3">
    <location>
        <begin position="1"/>
        <end position="94"/>
    </location>
</feature>
<dbReference type="PANTHER" id="PTHR23113:SF99">
    <property type="entry name" value="RASGEF DOMAIN-CONTAINING PROTEIN"/>
    <property type="match status" value="1"/>
</dbReference>
<protein>
    <recommendedName>
        <fullName evidence="4">Ras-GEF domain-containing protein</fullName>
    </recommendedName>
</protein>
<dbReference type="InterPro" id="IPR001895">
    <property type="entry name" value="RASGEF_cat_dom"/>
</dbReference>
<dbReference type="InterPro" id="IPR008937">
    <property type="entry name" value="Ras-like_GEF"/>
</dbReference>
<dbReference type="GO" id="GO:0005085">
    <property type="term" value="F:guanyl-nucleotide exchange factor activity"/>
    <property type="evidence" value="ECO:0007669"/>
    <property type="project" value="UniProtKB-KW"/>
</dbReference>
<dbReference type="AlphaFoldDB" id="A0A1X0P4A6"/>
<reference evidence="5 6" key="1">
    <citation type="submission" date="2017-03" db="EMBL/GenBank/DDBJ databases">
        <title>An alternative strategy for trypanosome survival in the mammalian bloodstream revealed through genome and transcriptome analysis of the ubiquitous bovine parasite Trypanosoma (Megatrypanum) theileri.</title>
        <authorList>
            <person name="Kelly S."/>
            <person name="Ivens A."/>
            <person name="Mott A."/>
            <person name="O'Neill E."/>
            <person name="Emms D."/>
            <person name="Macleod O."/>
            <person name="Voorheis P."/>
            <person name="Matthews J."/>
            <person name="Matthews K."/>
            <person name="Carrington M."/>
        </authorList>
    </citation>
    <scope>NUCLEOTIDE SEQUENCE [LARGE SCALE GENOMIC DNA]</scope>
    <source>
        <strain evidence="5">Edinburgh</strain>
    </source>
</reference>
<evidence type="ECO:0000256" key="3">
    <source>
        <dbReference type="SAM" id="MobiDB-lite"/>
    </source>
</evidence>
<keyword evidence="6" id="KW-1185">Reference proteome</keyword>
<gene>
    <name evidence="5" type="ORF">TM35_000053620</name>
</gene>
<dbReference type="EMBL" id="NBCO01000005">
    <property type="protein sequence ID" value="ORC91766.1"/>
    <property type="molecule type" value="Genomic_DNA"/>
</dbReference>
<dbReference type="Pfam" id="PF00617">
    <property type="entry name" value="RasGEF"/>
    <property type="match status" value="1"/>
</dbReference>
<accession>A0A1X0P4A6</accession>
<dbReference type="OrthoDB" id="546434at2759"/>
<feature type="compositionally biased region" description="Low complexity" evidence="3">
    <location>
        <begin position="11"/>
        <end position="21"/>
    </location>
</feature>
<dbReference type="VEuPathDB" id="TriTrypDB:TM35_000053620"/>
<evidence type="ECO:0000313" key="6">
    <source>
        <dbReference type="Proteomes" id="UP000192257"/>
    </source>
</evidence>
<dbReference type="GO" id="GO:0007264">
    <property type="term" value="P:small GTPase-mediated signal transduction"/>
    <property type="evidence" value="ECO:0007669"/>
    <property type="project" value="InterPro"/>
</dbReference>
<dbReference type="InterPro" id="IPR036964">
    <property type="entry name" value="RASGEF_cat_dom_sf"/>
</dbReference>
<organism evidence="5 6">
    <name type="scientific">Trypanosoma theileri</name>
    <dbReference type="NCBI Taxonomy" id="67003"/>
    <lineage>
        <taxon>Eukaryota</taxon>
        <taxon>Discoba</taxon>
        <taxon>Euglenozoa</taxon>
        <taxon>Kinetoplastea</taxon>
        <taxon>Metakinetoplastina</taxon>
        <taxon>Trypanosomatida</taxon>
        <taxon>Trypanosomatidae</taxon>
        <taxon>Trypanosoma</taxon>
    </lineage>
</organism>
<evidence type="ECO:0000256" key="2">
    <source>
        <dbReference type="PROSITE-ProRule" id="PRU00168"/>
    </source>
</evidence>
<proteinExistence type="predicted"/>
<name>A0A1X0P4A6_9TRYP</name>
<evidence type="ECO:0000256" key="1">
    <source>
        <dbReference type="ARBA" id="ARBA00022658"/>
    </source>
</evidence>
<dbReference type="Proteomes" id="UP000192257">
    <property type="component" value="Unassembled WGS sequence"/>
</dbReference>
<dbReference type="Gene3D" id="1.20.870.10">
    <property type="entry name" value="Son of sevenless (SoS) protein Chain: S domain 1"/>
    <property type="match status" value="1"/>
</dbReference>
<comment type="caution">
    <text evidence="5">The sequence shown here is derived from an EMBL/GenBank/DDBJ whole genome shotgun (WGS) entry which is preliminary data.</text>
</comment>
<evidence type="ECO:0000259" key="4">
    <source>
        <dbReference type="PROSITE" id="PS50009"/>
    </source>
</evidence>
<sequence length="882" mass="99815">MSTHDPQLSKLSSLDDYLSSPVSPPPPPDDDNDNDNNDSNKGSMRSRGRNDPDRKTPSMFSVDSISEAGRSQTVISTTVRQPVARPGISARSPTNVFSSANEMRQYQIPRAAASATTTVPTMSTTINSRRQQSLGGSLDDLPSLPSAAASRVVRGATPVVSGGGRRDGPHAGITLEDVKNAVERRRRQCRSANSTLHNSSEVVFGSSQECANGEQLVDEKSEDMYNLVRCPEVGRGVNEFVASFLSANGYHGALELFKKRLPLAEQQLQSCLHHHNHHQQKQQQQQQKQDEKQQISWGKKNITSVKPEDKNDTMVSSPMYAFTNDDLLLFVMDSVRQQQMLDDRLPWREINCRSKDYRLEPLEHHQPYQNEVTGTEGNVGNNQQIDSRAVGGSLDLLIEVLVLVETDTPFTIGMPIFNYTNIFILLSSLFVMPEVLIVRLIRLFRHIQQQLPLDDSRCVYLQRRILQFIIAYCKFNEADITYTLLERLESFLQSYSTPQAMNQFTFESLSTTWSSTPFLPSTSKLPSVYSTVAVEVSLRFNELSVFIKDLLKKKYVLVQNNSITPNNTTNWQSKLVTAIKPLGTLLSGASNGKNNSNETQMEGKTFLLCDTILSKIGNYTEIVFTKVNVETLANQMCLLTFRLFANIHLRELLNNAWCDEIMRLSVPYHLSRFIDYFSHLQQWITVLIVSPKRWSECQSAMQQGVHFCRLLYEKQNYEAAAAVLAGLQDPAVCTLEELYRQYFNRPMLDRKTQDIFSTLQDSMDPFASSESPSSLRSISSRISAGNMEAPMIPLIAPILGVLFRTEESKGKTVEVSGRDRIPIINWSKIVALAKTVFIWLRCQNTPYNYTLDHKLQFYLWQMSGHQYFNRTITNLAKQERVE</sequence>
<dbReference type="SMART" id="SM00147">
    <property type="entry name" value="RasGEF"/>
    <property type="match status" value="1"/>
</dbReference>